<evidence type="ECO:0000313" key="3">
    <source>
        <dbReference type="Proteomes" id="UP000011531"/>
    </source>
</evidence>
<protein>
    <submittedName>
        <fullName evidence="2">Uncharacterized protein</fullName>
    </submittedName>
</protein>
<comment type="caution">
    <text evidence="2">The sequence shown here is derived from an EMBL/GenBank/DDBJ whole genome shotgun (WGS) entry which is preliminary data.</text>
</comment>
<organism evidence="2 3">
    <name type="scientific">Natronococcus jeotgali DSM 18795</name>
    <dbReference type="NCBI Taxonomy" id="1227498"/>
    <lineage>
        <taxon>Archaea</taxon>
        <taxon>Methanobacteriati</taxon>
        <taxon>Methanobacteriota</taxon>
        <taxon>Stenosarchaea group</taxon>
        <taxon>Halobacteria</taxon>
        <taxon>Halobacteriales</taxon>
        <taxon>Natrialbaceae</taxon>
        <taxon>Natronococcus</taxon>
    </lineage>
</organism>
<dbReference type="Proteomes" id="UP000011531">
    <property type="component" value="Unassembled WGS sequence"/>
</dbReference>
<sequence>MQFKTVIVLVVVLLITLSGCAGLGPQTNDSSNDTEGDANRPESVDDEPDGNGSDLDNESDERSSNGSNKGTSGSGEKTESDENSISDGTDENEIEDNESGSGVSEKTNKRDNTADAEWSPPEEPNRPLERKDDGADRIKRIKFVDTESASNGEGYSNFNLEVVANTSMESVDPPEHGDVVGEPYFFVKINEGTDNQKIVERTGEIEMTKNGPFHIPVRPDGLAEFGEHEQLTVEVFLLDEDKDWDDVYDAGRETIHFNPETDEGSE</sequence>
<evidence type="ECO:0000256" key="1">
    <source>
        <dbReference type="SAM" id="MobiDB-lite"/>
    </source>
</evidence>
<dbReference type="EMBL" id="AOIA01000058">
    <property type="protein sequence ID" value="ELY62452.1"/>
    <property type="molecule type" value="Genomic_DNA"/>
</dbReference>
<keyword evidence="3" id="KW-1185">Reference proteome</keyword>
<dbReference type="RefSeq" id="WP_008422153.1">
    <property type="nucleotide sequence ID" value="NZ_AOIA01000058.1"/>
</dbReference>
<accession>L9XLL1</accession>
<feature type="compositionally biased region" description="Acidic residues" evidence="1">
    <location>
        <begin position="79"/>
        <end position="98"/>
    </location>
</feature>
<dbReference type="AlphaFoldDB" id="L9XLL1"/>
<reference evidence="2 3" key="1">
    <citation type="journal article" date="2014" name="PLoS Genet.">
        <title>Phylogenetically driven sequencing of extremely halophilic archaea reveals strategies for static and dynamic osmo-response.</title>
        <authorList>
            <person name="Becker E.A."/>
            <person name="Seitzer P.M."/>
            <person name="Tritt A."/>
            <person name="Larsen D."/>
            <person name="Krusor M."/>
            <person name="Yao A.I."/>
            <person name="Wu D."/>
            <person name="Madern D."/>
            <person name="Eisen J.A."/>
            <person name="Darling A.E."/>
            <person name="Facciotti M.T."/>
        </authorList>
    </citation>
    <scope>NUCLEOTIDE SEQUENCE [LARGE SCALE GENOMIC DNA]</scope>
    <source>
        <strain evidence="2 3">DSM 18795</strain>
    </source>
</reference>
<dbReference type="OrthoDB" id="248472at2157"/>
<feature type="compositionally biased region" description="Basic and acidic residues" evidence="1">
    <location>
        <begin position="123"/>
        <end position="136"/>
    </location>
</feature>
<feature type="compositionally biased region" description="Acidic residues" evidence="1">
    <location>
        <begin position="44"/>
        <end position="59"/>
    </location>
</feature>
<evidence type="ECO:0000313" key="2">
    <source>
        <dbReference type="EMBL" id="ELY62452.1"/>
    </source>
</evidence>
<name>L9XLL1_9EURY</name>
<gene>
    <name evidence="2" type="ORF">C492_08200</name>
</gene>
<dbReference type="PROSITE" id="PS51257">
    <property type="entry name" value="PROKAR_LIPOPROTEIN"/>
    <property type="match status" value="1"/>
</dbReference>
<feature type="compositionally biased region" description="Low complexity" evidence="1">
    <location>
        <begin position="64"/>
        <end position="75"/>
    </location>
</feature>
<feature type="region of interest" description="Disordered" evidence="1">
    <location>
        <begin position="20"/>
        <end position="136"/>
    </location>
</feature>
<proteinExistence type="predicted"/>